<organism evidence="3 4">
    <name type="scientific">Colletotrichum tanaceti</name>
    <dbReference type="NCBI Taxonomy" id="1306861"/>
    <lineage>
        <taxon>Eukaryota</taxon>
        <taxon>Fungi</taxon>
        <taxon>Dikarya</taxon>
        <taxon>Ascomycota</taxon>
        <taxon>Pezizomycotina</taxon>
        <taxon>Sordariomycetes</taxon>
        <taxon>Hypocreomycetidae</taxon>
        <taxon>Glomerellales</taxon>
        <taxon>Glomerellaceae</taxon>
        <taxon>Colletotrichum</taxon>
        <taxon>Colletotrichum destructivum species complex</taxon>
    </lineage>
</organism>
<protein>
    <recommendedName>
        <fullName evidence="5">Ecp2 effector protein domain-containing protein</fullName>
    </recommendedName>
</protein>
<gene>
    <name evidence="3" type="ORF">CTA1_6683</name>
</gene>
<keyword evidence="2" id="KW-0732">Signal</keyword>
<sequence>MRSLSTVFVFMAALAGQSLARSYPENPACNVPCAHVSASADCPQVNGTTKEDADQLDGPKFKWAKGFWSTRGREGAVVEILMNDCTLRTFQGRPTFCGVWIAGKEGREKRRDLTERDDPAENTKVEHALLEIPHEDGCCKIDSGLCENIDWAQLWRIKKQLRPAGGVAAIPPDCSHLVMLSGTKTCLSVRPSVPSGHPTRPETANTNFLDDFSDQQR</sequence>
<evidence type="ECO:0008006" key="5">
    <source>
        <dbReference type="Google" id="ProtNLM"/>
    </source>
</evidence>
<evidence type="ECO:0000256" key="1">
    <source>
        <dbReference type="SAM" id="MobiDB-lite"/>
    </source>
</evidence>
<dbReference type="Proteomes" id="UP000310108">
    <property type="component" value="Unassembled WGS sequence"/>
</dbReference>
<keyword evidence="4" id="KW-1185">Reference proteome</keyword>
<proteinExistence type="predicted"/>
<dbReference type="AlphaFoldDB" id="A0A4U6XF59"/>
<accession>A0A4U6XF59</accession>
<name>A0A4U6XF59_9PEZI</name>
<evidence type="ECO:0000313" key="4">
    <source>
        <dbReference type="Proteomes" id="UP000310108"/>
    </source>
</evidence>
<evidence type="ECO:0000313" key="3">
    <source>
        <dbReference type="EMBL" id="TKW54164.1"/>
    </source>
</evidence>
<feature type="chain" id="PRO_5020371788" description="Ecp2 effector protein domain-containing protein" evidence="2">
    <location>
        <begin position="21"/>
        <end position="217"/>
    </location>
</feature>
<reference evidence="3 4" key="1">
    <citation type="journal article" date="2019" name="PLoS ONE">
        <title>Comparative genome analysis indicates high evolutionary potential of pathogenicity genes in Colletotrichum tanaceti.</title>
        <authorList>
            <person name="Lelwala R.V."/>
            <person name="Korhonen P.K."/>
            <person name="Young N.D."/>
            <person name="Scott J.B."/>
            <person name="Ades P.A."/>
            <person name="Gasser R.B."/>
            <person name="Taylor P.W.J."/>
        </authorList>
    </citation>
    <scope>NUCLEOTIDE SEQUENCE [LARGE SCALE GENOMIC DNA]</scope>
    <source>
        <strain evidence="3">BRIP57314</strain>
    </source>
</reference>
<comment type="caution">
    <text evidence="3">The sequence shown here is derived from an EMBL/GenBank/DDBJ whole genome shotgun (WGS) entry which is preliminary data.</text>
</comment>
<dbReference type="EMBL" id="PJEX01000151">
    <property type="protein sequence ID" value="TKW54164.1"/>
    <property type="molecule type" value="Genomic_DNA"/>
</dbReference>
<feature type="region of interest" description="Disordered" evidence="1">
    <location>
        <begin position="190"/>
        <end position="217"/>
    </location>
</feature>
<feature type="signal peptide" evidence="2">
    <location>
        <begin position="1"/>
        <end position="20"/>
    </location>
</feature>
<evidence type="ECO:0000256" key="2">
    <source>
        <dbReference type="SAM" id="SignalP"/>
    </source>
</evidence>